<organism evidence="3 4">
    <name type="scientific">Micromonospora nigra</name>
    <dbReference type="NCBI Taxonomy" id="145857"/>
    <lineage>
        <taxon>Bacteria</taxon>
        <taxon>Bacillati</taxon>
        <taxon>Actinomycetota</taxon>
        <taxon>Actinomycetes</taxon>
        <taxon>Micromonosporales</taxon>
        <taxon>Micromonosporaceae</taxon>
        <taxon>Micromonospora</taxon>
    </lineage>
</organism>
<dbReference type="SUPFAM" id="SSF69118">
    <property type="entry name" value="AhpD-like"/>
    <property type="match status" value="2"/>
</dbReference>
<dbReference type="GO" id="GO:0051920">
    <property type="term" value="F:peroxiredoxin activity"/>
    <property type="evidence" value="ECO:0007669"/>
    <property type="project" value="InterPro"/>
</dbReference>
<dbReference type="EMBL" id="FMHT01000003">
    <property type="protein sequence ID" value="SCL34370.1"/>
    <property type="molecule type" value="Genomic_DNA"/>
</dbReference>
<name>A0A1C6SY11_9ACTN</name>
<accession>A0A1C6SY11</accession>
<dbReference type="Pfam" id="PF02627">
    <property type="entry name" value="CMD"/>
    <property type="match status" value="1"/>
</dbReference>
<evidence type="ECO:0000313" key="3">
    <source>
        <dbReference type="EMBL" id="SCL34370.1"/>
    </source>
</evidence>
<feature type="compositionally biased region" description="Low complexity" evidence="1">
    <location>
        <begin position="341"/>
        <end position="359"/>
    </location>
</feature>
<proteinExistence type="predicted"/>
<evidence type="ECO:0000256" key="1">
    <source>
        <dbReference type="SAM" id="MobiDB-lite"/>
    </source>
</evidence>
<protein>
    <submittedName>
        <fullName evidence="3">Alkylhydroperoxidase AhpD family core domain-containing protein</fullName>
    </submittedName>
</protein>
<dbReference type="NCBIfam" id="TIGR00778">
    <property type="entry name" value="ahpD_dom"/>
    <property type="match status" value="1"/>
</dbReference>
<feature type="compositionally biased region" description="Polar residues" evidence="1">
    <location>
        <begin position="361"/>
        <end position="379"/>
    </location>
</feature>
<feature type="region of interest" description="Disordered" evidence="1">
    <location>
        <begin position="341"/>
        <end position="379"/>
    </location>
</feature>
<dbReference type="AlphaFoldDB" id="A0A1C6SY11"/>
<dbReference type="InterPro" id="IPR003779">
    <property type="entry name" value="CMD-like"/>
</dbReference>
<evidence type="ECO:0000259" key="2">
    <source>
        <dbReference type="Pfam" id="PF02627"/>
    </source>
</evidence>
<keyword evidence="3" id="KW-0560">Oxidoreductase</keyword>
<dbReference type="InterPro" id="IPR004675">
    <property type="entry name" value="AhpD_core"/>
</dbReference>
<dbReference type="RefSeq" id="WP_245712880.1">
    <property type="nucleotide sequence ID" value="NZ_FMHT01000003.1"/>
</dbReference>
<keyword evidence="4" id="KW-1185">Reference proteome</keyword>
<dbReference type="Gene3D" id="1.20.1290.10">
    <property type="entry name" value="AhpD-like"/>
    <property type="match status" value="1"/>
</dbReference>
<feature type="domain" description="Carboxymuconolactone decarboxylase-like" evidence="2">
    <location>
        <begin position="60"/>
        <end position="137"/>
    </location>
</feature>
<evidence type="ECO:0000313" key="4">
    <source>
        <dbReference type="Proteomes" id="UP000199699"/>
    </source>
</evidence>
<sequence>MDLIRRALRRPSQTHVRHLAPVAARTATGLVAAVYTQVEADFGMLAPPVALHAPAPEVLAAVWCMLRETTLADGVAPRADKEAVATAVSRINTCPYCVDVHGAALRGLRPGTDATALAEGRLADIAEPRLRALAGWATAPAGHPDGGPGHAPPFPPAHTAELTGVAVTFHYINRMVNVFLRDSPLPPLTGRARSTATGAAAWAMGRLARRALLPGRSARLLPDAAVPADLAWAAGSPHVAGAMARATASIETAGRRVVPAPVRALVTELVAGPPESTLDGRWVDVALARLPAADHAVGRLALLTAVASYRVTDAVVAAARTDGFGDRELVEATAWASLTAARRVGTGATAGPAPRPGTGSADATSGPGPTTPSGDQASR</sequence>
<gene>
    <name evidence="3" type="ORF">GA0070616_4952</name>
</gene>
<dbReference type="PANTHER" id="PTHR35446:SF2">
    <property type="entry name" value="CARBOXYMUCONOLACTONE DECARBOXYLASE-LIKE DOMAIN-CONTAINING PROTEIN"/>
    <property type="match status" value="1"/>
</dbReference>
<dbReference type="PANTHER" id="PTHR35446">
    <property type="entry name" value="SI:CH211-175M2.5"/>
    <property type="match status" value="1"/>
</dbReference>
<reference evidence="3 4" key="1">
    <citation type="submission" date="2016-06" db="EMBL/GenBank/DDBJ databases">
        <authorList>
            <person name="Kjaerup R.B."/>
            <person name="Dalgaard T.S."/>
            <person name="Juul-Madsen H.R."/>
        </authorList>
    </citation>
    <scope>NUCLEOTIDE SEQUENCE [LARGE SCALE GENOMIC DNA]</scope>
    <source>
        <strain evidence="3 4">DSM 43818</strain>
    </source>
</reference>
<dbReference type="Proteomes" id="UP000199699">
    <property type="component" value="Unassembled WGS sequence"/>
</dbReference>
<dbReference type="STRING" id="145857.GA0070616_4952"/>
<dbReference type="InterPro" id="IPR029032">
    <property type="entry name" value="AhpD-like"/>
</dbReference>
<keyword evidence="3" id="KW-0575">Peroxidase</keyword>